<protein>
    <recommendedName>
        <fullName evidence="3">monoamine oxidase</fullName>
        <ecNumber evidence="3">1.4.3.4</ecNumber>
    </recommendedName>
</protein>
<keyword evidence="5" id="KW-0472">Membrane</keyword>
<evidence type="ECO:0000256" key="4">
    <source>
        <dbReference type="ARBA" id="ARBA00022630"/>
    </source>
</evidence>
<dbReference type="AlphaFoldDB" id="A0A315VTY2"/>
<dbReference type="InterPro" id="IPR002937">
    <property type="entry name" value="Amino_oxidase"/>
</dbReference>
<dbReference type="SUPFAM" id="SSF51905">
    <property type="entry name" value="FAD/NAD(P)-binding domain"/>
    <property type="match status" value="1"/>
</dbReference>
<keyword evidence="5" id="KW-1000">Mitochondrion outer membrane</keyword>
<evidence type="ECO:0000313" key="11">
    <source>
        <dbReference type="Proteomes" id="UP000250572"/>
    </source>
</evidence>
<dbReference type="EMBL" id="NHOQ01001156">
    <property type="protein sequence ID" value="PWA26741.1"/>
    <property type="molecule type" value="Genomic_DNA"/>
</dbReference>
<evidence type="ECO:0000256" key="5">
    <source>
        <dbReference type="ARBA" id="ARBA00022787"/>
    </source>
</evidence>
<comment type="caution">
    <text evidence="10">The sequence shown here is derived from an EMBL/GenBank/DDBJ whole genome shotgun (WGS) entry which is preliminary data.</text>
</comment>
<dbReference type="GO" id="GO:0097621">
    <property type="term" value="F:monoamine oxidase activity"/>
    <property type="evidence" value="ECO:0007669"/>
    <property type="project" value="UniProtKB-EC"/>
</dbReference>
<keyword evidence="4" id="KW-0285">Flavoprotein</keyword>
<sequence>MTADIWDVVIVGAGLSGLSAAHLLTKRDAKLRVLILEGKGRELCILEENRVGGRTVSSEIPAADGADRWDFGGQWVGSTQTHIMELIEELGLELYPQFNDGKKVLHLGGPTSRVRTYRTSIPALSPLVLLDFTQMLWKSEFFGLMSSSHNKVPQQLRSGSDALEQQCDMVQPLVVPPLLSVSMCVLCLQGGELSCQALIIRCSQFDRLCRTVCVHDPLRTPNAAELDSMTVHSYIEQHAWTEANLKKPLTEDALFYEDDELKEQLGVCSRSVFGVEPSQMSFLFFLMYAAAAGGLLALLESTPGCAQEFKIKGGTQQLSECLAQQVGWKNVRLGSAVTAIWQLRKKDGDCNMKENPSVIRSPDPPTAKMTSTRCGVGPGRDDQRHLPVQGCDRHMPPSFGRSVCVSLDSLTQILTHAEGKYPTLSSGLLNVADRAAMRSYQQIFSIFFWLRGAGVTLA</sequence>
<comment type="subcellular location">
    <subcellularLocation>
        <location evidence="1">Mitochondrion outer membrane</location>
        <topology evidence="1">Single-pass type IV membrane protein</topology>
        <orientation evidence="1">Cytoplasmic side</orientation>
    </subcellularLocation>
</comment>
<keyword evidence="11" id="KW-1185">Reference proteome</keyword>
<dbReference type="EC" id="1.4.3.4" evidence="3"/>
<dbReference type="Gene3D" id="3.50.50.60">
    <property type="entry name" value="FAD/NAD(P)-binding domain"/>
    <property type="match status" value="1"/>
</dbReference>
<dbReference type="GO" id="GO:0005741">
    <property type="term" value="C:mitochondrial outer membrane"/>
    <property type="evidence" value="ECO:0007669"/>
    <property type="project" value="UniProtKB-SubCell"/>
</dbReference>
<dbReference type="PANTHER" id="PTHR43563">
    <property type="entry name" value="AMINE OXIDASE"/>
    <property type="match status" value="1"/>
</dbReference>
<keyword evidence="5" id="KW-0496">Mitochondrion</keyword>
<name>A0A315VTY2_GAMAF</name>
<evidence type="ECO:0000256" key="3">
    <source>
        <dbReference type="ARBA" id="ARBA00012804"/>
    </source>
</evidence>
<evidence type="ECO:0000256" key="1">
    <source>
        <dbReference type="ARBA" id="ARBA00004362"/>
    </source>
</evidence>
<feature type="domain" description="Amine oxidase" evidence="9">
    <location>
        <begin position="15"/>
        <end position="164"/>
    </location>
</feature>
<gene>
    <name evidence="10" type="ORF">CCH79_00000695</name>
</gene>
<dbReference type="Gene3D" id="3.90.660.10">
    <property type="match status" value="1"/>
</dbReference>
<comment type="similarity">
    <text evidence="2">Belongs to the flavin monoamine oxidase family.</text>
</comment>
<evidence type="ECO:0000259" key="9">
    <source>
        <dbReference type="Pfam" id="PF01593"/>
    </source>
</evidence>
<dbReference type="Pfam" id="PF01593">
    <property type="entry name" value="Amino_oxidase"/>
    <property type="match status" value="1"/>
</dbReference>
<proteinExistence type="inferred from homology"/>
<reference evidence="10 11" key="1">
    <citation type="journal article" date="2018" name="G3 (Bethesda)">
        <title>A High-Quality Reference Genome for the Invasive Mosquitofish Gambusia affinis Using a Chicago Library.</title>
        <authorList>
            <person name="Hoffberg S.L."/>
            <person name="Troendle N.J."/>
            <person name="Glenn T.C."/>
            <person name="Mahmud O."/>
            <person name="Louha S."/>
            <person name="Chalopin D."/>
            <person name="Bennetzen J.L."/>
            <person name="Mauricio R."/>
        </authorList>
    </citation>
    <scope>NUCLEOTIDE SEQUENCE [LARGE SCALE GENOMIC DNA]</scope>
    <source>
        <strain evidence="10">NE01/NJP1002.9</strain>
        <tissue evidence="10">Muscle</tissue>
    </source>
</reference>
<accession>A0A315VTY2</accession>
<dbReference type="PANTHER" id="PTHR43563:SF14">
    <property type="entry name" value="AMINE OXIDASE"/>
    <property type="match status" value="1"/>
</dbReference>
<dbReference type="Proteomes" id="UP000250572">
    <property type="component" value="Unassembled WGS sequence"/>
</dbReference>
<evidence type="ECO:0000256" key="6">
    <source>
        <dbReference type="ARBA" id="ARBA00022827"/>
    </source>
</evidence>
<dbReference type="InterPro" id="IPR050703">
    <property type="entry name" value="Flavin_MAO"/>
</dbReference>
<evidence type="ECO:0000313" key="10">
    <source>
        <dbReference type="EMBL" id="PWA26741.1"/>
    </source>
</evidence>
<feature type="region of interest" description="Disordered" evidence="8">
    <location>
        <begin position="352"/>
        <end position="382"/>
    </location>
</feature>
<keyword evidence="6" id="KW-0274">FAD</keyword>
<dbReference type="InterPro" id="IPR036188">
    <property type="entry name" value="FAD/NAD-bd_sf"/>
</dbReference>
<organism evidence="10 11">
    <name type="scientific">Gambusia affinis</name>
    <name type="common">Western mosquitofish</name>
    <name type="synonym">Heterandria affinis</name>
    <dbReference type="NCBI Taxonomy" id="33528"/>
    <lineage>
        <taxon>Eukaryota</taxon>
        <taxon>Metazoa</taxon>
        <taxon>Chordata</taxon>
        <taxon>Craniata</taxon>
        <taxon>Vertebrata</taxon>
        <taxon>Euteleostomi</taxon>
        <taxon>Actinopterygii</taxon>
        <taxon>Neopterygii</taxon>
        <taxon>Teleostei</taxon>
        <taxon>Neoteleostei</taxon>
        <taxon>Acanthomorphata</taxon>
        <taxon>Ovalentaria</taxon>
        <taxon>Atherinomorphae</taxon>
        <taxon>Cyprinodontiformes</taxon>
        <taxon>Poeciliidae</taxon>
        <taxon>Poeciliinae</taxon>
        <taxon>Gambusia</taxon>
    </lineage>
</organism>
<comment type="catalytic activity">
    <reaction evidence="7">
        <text>a secondary aliphatic amine + O2 + H2O = a primary amine + an aldehyde + H2O2</text>
        <dbReference type="Rhea" id="RHEA:26414"/>
        <dbReference type="ChEBI" id="CHEBI:15377"/>
        <dbReference type="ChEBI" id="CHEBI:15379"/>
        <dbReference type="ChEBI" id="CHEBI:16240"/>
        <dbReference type="ChEBI" id="CHEBI:17478"/>
        <dbReference type="ChEBI" id="CHEBI:58855"/>
        <dbReference type="ChEBI" id="CHEBI:65296"/>
        <dbReference type="EC" id="1.4.3.4"/>
    </reaction>
</comment>
<evidence type="ECO:0000256" key="7">
    <source>
        <dbReference type="ARBA" id="ARBA00048448"/>
    </source>
</evidence>
<evidence type="ECO:0000256" key="8">
    <source>
        <dbReference type="SAM" id="MobiDB-lite"/>
    </source>
</evidence>
<evidence type="ECO:0000256" key="2">
    <source>
        <dbReference type="ARBA" id="ARBA00005995"/>
    </source>
</evidence>